<dbReference type="RefSeq" id="WP_281897086.1">
    <property type="nucleotide sequence ID" value="NZ_BSDI01000015.1"/>
</dbReference>
<evidence type="ECO:0000256" key="1">
    <source>
        <dbReference type="SAM" id="Coils"/>
    </source>
</evidence>
<gene>
    <name evidence="4" type="ORF">Pa4123_35970</name>
</gene>
<evidence type="ECO:0000313" key="5">
    <source>
        <dbReference type="Proteomes" id="UP001144280"/>
    </source>
</evidence>
<feature type="domain" description="ARB-07466-like C-terminal" evidence="3">
    <location>
        <begin position="235"/>
        <end position="345"/>
    </location>
</feature>
<organism evidence="4 5">
    <name type="scientific">Phytohabitans aurantiacus</name>
    <dbReference type="NCBI Taxonomy" id="3016789"/>
    <lineage>
        <taxon>Bacteria</taxon>
        <taxon>Bacillati</taxon>
        <taxon>Actinomycetota</taxon>
        <taxon>Actinomycetes</taxon>
        <taxon>Micromonosporales</taxon>
        <taxon>Micromonosporaceae</taxon>
    </lineage>
</organism>
<protein>
    <recommendedName>
        <fullName evidence="3">ARB-07466-like C-terminal domain-containing protein</fullName>
    </recommendedName>
</protein>
<keyword evidence="1" id="KW-0175">Coiled coil</keyword>
<name>A0ABQ5QWP2_9ACTN</name>
<evidence type="ECO:0000313" key="4">
    <source>
        <dbReference type="EMBL" id="GLH98322.1"/>
    </source>
</evidence>
<dbReference type="EMBL" id="BSDI01000015">
    <property type="protein sequence ID" value="GLH98322.1"/>
    <property type="molecule type" value="Genomic_DNA"/>
</dbReference>
<feature type="region of interest" description="Disordered" evidence="2">
    <location>
        <begin position="206"/>
        <end position="236"/>
    </location>
</feature>
<evidence type="ECO:0000259" key="3">
    <source>
        <dbReference type="Pfam" id="PF26571"/>
    </source>
</evidence>
<comment type="caution">
    <text evidence="4">The sequence shown here is derived from an EMBL/GenBank/DDBJ whole genome shotgun (WGS) entry which is preliminary data.</text>
</comment>
<accession>A0ABQ5QWP2</accession>
<feature type="compositionally biased region" description="Polar residues" evidence="2">
    <location>
        <begin position="222"/>
        <end position="234"/>
    </location>
</feature>
<keyword evidence="5" id="KW-1185">Reference proteome</keyword>
<dbReference type="Proteomes" id="UP001144280">
    <property type="component" value="Unassembled WGS sequence"/>
</dbReference>
<dbReference type="Gene3D" id="6.10.250.3150">
    <property type="match status" value="1"/>
</dbReference>
<dbReference type="Pfam" id="PF26571">
    <property type="entry name" value="VldE"/>
    <property type="match status" value="1"/>
</dbReference>
<dbReference type="InterPro" id="IPR058593">
    <property type="entry name" value="ARB_07466-like_C"/>
</dbReference>
<evidence type="ECO:0000256" key="2">
    <source>
        <dbReference type="SAM" id="MobiDB-lite"/>
    </source>
</evidence>
<sequence>MTASVRRQRWTLGVALIAAVVAIIGVVGPGSAASAAPVGLAPTPTTPGDEGGTPLIRDVIAKASQGYADAKQAVDKSQKRQLQLQLELTKAETKIKEMEPEVAAIANASYRSGRISAVSMLLNSSSPDAFLDRSMTLDLLAQRDNAKIAILREAHDQAKRANDAIDAELAEQQKQMSIMAKQKKDAEIALKQVGGQATGGFVVASSPKANPAPRNNDGGFSGQSCNTKDPTNPGSGCITARTLHMYNETRRLVPGAKERFVNCYRSGGPYEHPKGRACDWSSARGGFAGDASGADKTYGNNLAAFYVRNADRLGIMYVIWYRQFWSPATGWKYYSGAGGDPSSDHTNHVHVSML</sequence>
<proteinExistence type="predicted"/>
<feature type="coiled-coil region" evidence="1">
    <location>
        <begin position="148"/>
        <end position="189"/>
    </location>
</feature>
<reference evidence="4" key="1">
    <citation type="submission" date="2022-12" db="EMBL/GenBank/DDBJ databases">
        <title>New Phytohabitans aurantiacus sp. RD004123 nov., an actinomycete isolated from soil.</title>
        <authorList>
            <person name="Triningsih D.W."/>
            <person name="Harunari E."/>
            <person name="Igarashi Y."/>
        </authorList>
    </citation>
    <scope>NUCLEOTIDE SEQUENCE</scope>
    <source>
        <strain evidence="4">RD004123</strain>
    </source>
</reference>